<reference evidence="2" key="1">
    <citation type="submission" date="2009-10" db="EMBL/GenBank/DDBJ databases">
        <title>Diversity of trophic interactions inside an arsenic-rich microbial ecosystem.</title>
        <authorList>
            <person name="Bertin P.N."/>
            <person name="Heinrich-Salmeron A."/>
            <person name="Pelletier E."/>
            <person name="Goulhen-Chollet F."/>
            <person name="Arsene-Ploetze F."/>
            <person name="Gallien S."/>
            <person name="Calteau A."/>
            <person name="Vallenet D."/>
            <person name="Casiot C."/>
            <person name="Chane-Woon-Ming B."/>
            <person name="Giloteaux L."/>
            <person name="Barakat M."/>
            <person name="Bonnefoy V."/>
            <person name="Bruneel O."/>
            <person name="Chandler M."/>
            <person name="Cleiss J."/>
            <person name="Duran R."/>
            <person name="Elbaz-Poulichet F."/>
            <person name="Fonknechten N."/>
            <person name="Lauga B."/>
            <person name="Mornico D."/>
            <person name="Ortet P."/>
            <person name="Schaeffer C."/>
            <person name="Siguier P."/>
            <person name="Alexander Thil Smith A."/>
            <person name="Van Dorsselaer A."/>
            <person name="Weissenbach J."/>
            <person name="Medigue C."/>
            <person name="Le Paslier D."/>
        </authorList>
    </citation>
    <scope>NUCLEOTIDE SEQUENCE</scope>
</reference>
<organism evidence="2">
    <name type="scientific">mine drainage metagenome</name>
    <dbReference type="NCBI Taxonomy" id="410659"/>
    <lineage>
        <taxon>unclassified sequences</taxon>
        <taxon>metagenomes</taxon>
        <taxon>ecological metagenomes</taxon>
    </lineage>
</organism>
<comment type="caution">
    <text evidence="2">The sequence shown here is derived from an EMBL/GenBank/DDBJ whole genome shotgun (WGS) entry which is preliminary data.</text>
</comment>
<keyword evidence="1" id="KW-0472">Membrane</keyword>
<feature type="transmembrane region" description="Helical" evidence="1">
    <location>
        <begin position="33"/>
        <end position="50"/>
    </location>
</feature>
<evidence type="ECO:0000256" key="1">
    <source>
        <dbReference type="SAM" id="Phobius"/>
    </source>
</evidence>
<keyword evidence="1" id="KW-1133">Transmembrane helix</keyword>
<feature type="transmembrane region" description="Helical" evidence="1">
    <location>
        <begin position="7"/>
        <end position="27"/>
    </location>
</feature>
<gene>
    <name evidence="2" type="ORF">CARN1_1189</name>
</gene>
<keyword evidence="1" id="KW-0812">Transmembrane</keyword>
<sequence length="61" mass="6532">MLVYRAAISLALVIVGAIVLLRMLHLGFGLPELPGLVLGAAVMALGAYRLRQILRVWAGHP</sequence>
<accession>E6PH53</accession>
<evidence type="ECO:0000313" key="2">
    <source>
        <dbReference type="EMBL" id="CBH75791.1"/>
    </source>
</evidence>
<proteinExistence type="predicted"/>
<name>E6PH53_9ZZZZ</name>
<dbReference type="AlphaFoldDB" id="E6PH53"/>
<dbReference type="EMBL" id="CABL01000016">
    <property type="protein sequence ID" value="CBH75791.1"/>
    <property type="molecule type" value="Genomic_DNA"/>
</dbReference>
<protein>
    <submittedName>
        <fullName evidence="2">Uncharacterized protein</fullName>
    </submittedName>
</protein>